<dbReference type="PROSITE" id="PS51450">
    <property type="entry name" value="LRR"/>
    <property type="match status" value="1"/>
</dbReference>
<keyword evidence="4" id="KW-1133">Transmembrane helix</keyword>
<evidence type="ECO:0000256" key="4">
    <source>
        <dbReference type="SAM" id="Phobius"/>
    </source>
</evidence>
<evidence type="ECO:0000256" key="1">
    <source>
        <dbReference type="ARBA" id="ARBA00022614"/>
    </source>
</evidence>
<keyword evidence="7" id="KW-1185">Reference proteome</keyword>
<keyword evidence="3" id="KW-0677">Repeat</keyword>
<dbReference type="EMBL" id="JAZDUA010000450">
    <property type="protein sequence ID" value="KAK7792426.1"/>
    <property type="molecule type" value="Genomic_DNA"/>
</dbReference>
<dbReference type="InterPro" id="IPR052286">
    <property type="entry name" value="Wnt_signaling_inhibitor"/>
</dbReference>
<sequence length="414" mass="46926">MKTVKTMATSTLLLLLMGVIHVWADTSSVCLADLNDLTDLNDCFHFKKLGCTCGCQPYGSDRKQAFVVNCTNRGFTNTLMLKDLPAATEVLIFSGNNIRQLPWNVLGNDKDYINLKEVDMSNNNINEILGKSYHKVSSVTRLILNHNDLRISDGFGDDNKHHPRVFSNFVNLRELHLTNAFADNSPENLAEDLHDIFYQSNLSQLIKLHLEQNEIRTFKDPGIFCNLPKLMDVHLGNNELEHLDFDVSCLKQLRFIDLEANKIAKLNLKDLVAMDTLPRRNQTLMVDLTNNPINCDCNIRDFVAWLGSTKVTVRNGDMLKCGQGYPYDNIGKRILDVHDFQCLPPKRYSEALHASSTTIPVLIAFLVCLFVLLVGTLLYMNKSHLKHQLTPILDSVSRKVQYTSIGKQDQEMDV</sequence>
<comment type="caution">
    <text evidence="6">The sequence shown here is derived from an EMBL/GenBank/DDBJ whole genome shotgun (WGS) entry which is preliminary data.</text>
</comment>
<dbReference type="Pfam" id="PF13855">
    <property type="entry name" value="LRR_8"/>
    <property type="match status" value="1"/>
</dbReference>
<dbReference type="Proteomes" id="UP001378592">
    <property type="component" value="Unassembled WGS sequence"/>
</dbReference>
<reference evidence="6 7" key="1">
    <citation type="submission" date="2024-03" db="EMBL/GenBank/DDBJ databases">
        <title>The genome assembly and annotation of the cricket Gryllus longicercus Weissman &amp; Gray.</title>
        <authorList>
            <person name="Szrajer S."/>
            <person name="Gray D."/>
            <person name="Ylla G."/>
        </authorList>
    </citation>
    <scope>NUCLEOTIDE SEQUENCE [LARGE SCALE GENOMIC DNA]</scope>
    <source>
        <strain evidence="6">DAG 2021-001</strain>
        <tissue evidence="6">Whole body minus gut</tissue>
    </source>
</reference>
<dbReference type="SUPFAM" id="SSF52058">
    <property type="entry name" value="L domain-like"/>
    <property type="match status" value="1"/>
</dbReference>
<dbReference type="Gene3D" id="3.80.10.10">
    <property type="entry name" value="Ribonuclease Inhibitor"/>
    <property type="match status" value="1"/>
</dbReference>
<feature type="transmembrane region" description="Helical" evidence="4">
    <location>
        <begin position="359"/>
        <end position="380"/>
    </location>
</feature>
<dbReference type="AlphaFoldDB" id="A0AAN9Z165"/>
<protein>
    <recommendedName>
        <fullName evidence="8">Trophoblast glycoprotein</fullName>
    </recommendedName>
</protein>
<dbReference type="InterPro" id="IPR001611">
    <property type="entry name" value="Leu-rich_rpt"/>
</dbReference>
<evidence type="ECO:0000256" key="5">
    <source>
        <dbReference type="SAM" id="SignalP"/>
    </source>
</evidence>
<keyword evidence="2 5" id="KW-0732">Signal</keyword>
<keyword evidence="1" id="KW-0433">Leucine-rich repeat</keyword>
<dbReference type="InterPro" id="IPR032675">
    <property type="entry name" value="LRR_dom_sf"/>
</dbReference>
<feature type="chain" id="PRO_5042983012" description="Trophoblast glycoprotein" evidence="5">
    <location>
        <begin position="25"/>
        <end position="414"/>
    </location>
</feature>
<feature type="signal peptide" evidence="5">
    <location>
        <begin position="1"/>
        <end position="24"/>
    </location>
</feature>
<gene>
    <name evidence="6" type="ORF">R5R35_011427</name>
</gene>
<dbReference type="GO" id="GO:0016020">
    <property type="term" value="C:membrane"/>
    <property type="evidence" value="ECO:0007669"/>
    <property type="project" value="TreeGrafter"/>
</dbReference>
<evidence type="ECO:0000313" key="6">
    <source>
        <dbReference type="EMBL" id="KAK7792426.1"/>
    </source>
</evidence>
<name>A0AAN9Z165_9ORTH</name>
<dbReference type="PANTHER" id="PTHR24364">
    <property type="entry name" value="LP06937P"/>
    <property type="match status" value="1"/>
</dbReference>
<organism evidence="6 7">
    <name type="scientific">Gryllus longicercus</name>
    <dbReference type="NCBI Taxonomy" id="2509291"/>
    <lineage>
        <taxon>Eukaryota</taxon>
        <taxon>Metazoa</taxon>
        <taxon>Ecdysozoa</taxon>
        <taxon>Arthropoda</taxon>
        <taxon>Hexapoda</taxon>
        <taxon>Insecta</taxon>
        <taxon>Pterygota</taxon>
        <taxon>Neoptera</taxon>
        <taxon>Polyneoptera</taxon>
        <taxon>Orthoptera</taxon>
        <taxon>Ensifera</taxon>
        <taxon>Gryllidea</taxon>
        <taxon>Grylloidea</taxon>
        <taxon>Gryllidae</taxon>
        <taxon>Gryllinae</taxon>
        <taxon>Gryllus</taxon>
    </lineage>
</organism>
<evidence type="ECO:0000313" key="7">
    <source>
        <dbReference type="Proteomes" id="UP001378592"/>
    </source>
</evidence>
<evidence type="ECO:0000256" key="3">
    <source>
        <dbReference type="ARBA" id="ARBA00022737"/>
    </source>
</evidence>
<accession>A0AAN9Z165</accession>
<dbReference type="PANTHER" id="PTHR24364:SF18">
    <property type="entry name" value="LP06937P"/>
    <property type="match status" value="1"/>
</dbReference>
<proteinExistence type="predicted"/>
<keyword evidence="4" id="KW-0472">Membrane</keyword>
<evidence type="ECO:0000256" key="2">
    <source>
        <dbReference type="ARBA" id="ARBA00022729"/>
    </source>
</evidence>
<evidence type="ECO:0008006" key="8">
    <source>
        <dbReference type="Google" id="ProtNLM"/>
    </source>
</evidence>
<keyword evidence="4" id="KW-0812">Transmembrane</keyword>